<dbReference type="Pfam" id="PF07980">
    <property type="entry name" value="SusD_RagB"/>
    <property type="match status" value="1"/>
</dbReference>
<dbReference type="EMBL" id="QCYK01000001">
    <property type="protein sequence ID" value="PUZ28558.1"/>
    <property type="molecule type" value="Genomic_DNA"/>
</dbReference>
<dbReference type="InterPro" id="IPR011990">
    <property type="entry name" value="TPR-like_helical_dom_sf"/>
</dbReference>
<dbReference type="AlphaFoldDB" id="A0A2T7BLK6"/>
<evidence type="ECO:0000256" key="5">
    <source>
        <dbReference type="ARBA" id="ARBA00023237"/>
    </source>
</evidence>
<keyword evidence="5" id="KW-0998">Cell outer membrane</keyword>
<evidence type="ECO:0000259" key="7">
    <source>
        <dbReference type="Pfam" id="PF07980"/>
    </source>
</evidence>
<protein>
    <submittedName>
        <fullName evidence="9">RagB/SusD family nutrient uptake outer membrane protein</fullName>
    </submittedName>
</protein>
<dbReference type="InterPro" id="IPR012944">
    <property type="entry name" value="SusD_RagB_dom"/>
</dbReference>
<comment type="caution">
    <text evidence="9">The sequence shown here is derived from an EMBL/GenBank/DDBJ whole genome shotgun (WGS) entry which is preliminary data.</text>
</comment>
<evidence type="ECO:0000259" key="8">
    <source>
        <dbReference type="Pfam" id="PF14322"/>
    </source>
</evidence>
<feature type="domain" description="RagB/SusD" evidence="7">
    <location>
        <begin position="335"/>
        <end position="460"/>
    </location>
</feature>
<comment type="subcellular location">
    <subcellularLocation>
        <location evidence="1">Cell outer membrane</location>
    </subcellularLocation>
</comment>
<dbReference type="CDD" id="cd08977">
    <property type="entry name" value="SusD"/>
    <property type="match status" value="1"/>
</dbReference>
<reference evidence="9 10" key="1">
    <citation type="submission" date="2018-04" db="EMBL/GenBank/DDBJ databases">
        <title>Chitinophaga fuyangensis sp. nov., isolated from soil in a chemical factory.</title>
        <authorList>
            <person name="Chen K."/>
        </authorList>
    </citation>
    <scope>NUCLEOTIDE SEQUENCE [LARGE SCALE GENOMIC DNA]</scope>
    <source>
        <strain evidence="9 10">LY-1</strain>
    </source>
</reference>
<evidence type="ECO:0000313" key="9">
    <source>
        <dbReference type="EMBL" id="PUZ28558.1"/>
    </source>
</evidence>
<dbReference type="GO" id="GO:0009279">
    <property type="term" value="C:cell outer membrane"/>
    <property type="evidence" value="ECO:0007669"/>
    <property type="project" value="UniProtKB-SubCell"/>
</dbReference>
<keyword evidence="4" id="KW-0472">Membrane</keyword>
<feature type="signal peptide" evidence="6">
    <location>
        <begin position="1"/>
        <end position="18"/>
    </location>
</feature>
<accession>A0A2T7BLK6</accession>
<feature type="domain" description="SusD-like N-terminal" evidence="8">
    <location>
        <begin position="92"/>
        <end position="228"/>
    </location>
</feature>
<keyword evidence="10" id="KW-1185">Reference proteome</keyword>
<sequence>MKPAKNWACLIISFAAFGSPSCKKFLSAKTPTQYTSQPSQLKNDSDANAAAVGIYEQLSGTTSGFSSGQRSIAVLCGLYSDELQNFSPAPELLQFYFNSIAPTNSINRSLWSDLYKVIYQCNNLLEGLNNNSSISPSLNSQLQGESLFFRAYFYFYLVNLYGGVPLALSSNYAVNDSLSRSSMNVVYGQIWRDLITAASLLSDDYAGDGERIRANKSAAEALLSRVSLYTGDYSQCISSSSNVISRNNQYQLCTQPSQVFLKNSNEAILQLKPVLPGFNTADAEVFILPRIPMLVALQDGLVNSFDSTDSRKSEWIGAYVSSGQSNYFPFKYRKRTFEGLSEYLMMLRLTELYLNRAEAYAHLGYTDSALRDLNMIRARASLLADSPMGQQDLLRAIYAERRRELFTEWGHRWFDLKRTGMIDSVMTAMRGSAWRPSAQLFPIPATEIALNPHIVQNPGY</sequence>
<dbReference type="InterPro" id="IPR033985">
    <property type="entry name" value="SusD-like_N"/>
</dbReference>
<name>A0A2T7BLK6_9BACT</name>
<dbReference type="OrthoDB" id="621570at2"/>
<gene>
    <name evidence="9" type="ORF">DCC81_03495</name>
</gene>
<evidence type="ECO:0000256" key="3">
    <source>
        <dbReference type="ARBA" id="ARBA00022729"/>
    </source>
</evidence>
<comment type="similarity">
    <text evidence="2">Belongs to the SusD family.</text>
</comment>
<dbReference type="Gene3D" id="1.25.40.390">
    <property type="match status" value="1"/>
</dbReference>
<evidence type="ECO:0000256" key="2">
    <source>
        <dbReference type="ARBA" id="ARBA00006275"/>
    </source>
</evidence>
<keyword evidence="3 6" id="KW-0732">Signal</keyword>
<proteinExistence type="inferred from homology"/>
<evidence type="ECO:0000256" key="6">
    <source>
        <dbReference type="SAM" id="SignalP"/>
    </source>
</evidence>
<dbReference type="Pfam" id="PF14322">
    <property type="entry name" value="SusD-like_3"/>
    <property type="match status" value="1"/>
</dbReference>
<evidence type="ECO:0000256" key="1">
    <source>
        <dbReference type="ARBA" id="ARBA00004442"/>
    </source>
</evidence>
<dbReference type="RefSeq" id="WP_108685197.1">
    <property type="nucleotide sequence ID" value="NZ_QCYK01000001.1"/>
</dbReference>
<organism evidence="9 10">
    <name type="scientific">Chitinophaga parva</name>
    <dbReference type="NCBI Taxonomy" id="2169414"/>
    <lineage>
        <taxon>Bacteria</taxon>
        <taxon>Pseudomonadati</taxon>
        <taxon>Bacteroidota</taxon>
        <taxon>Chitinophagia</taxon>
        <taxon>Chitinophagales</taxon>
        <taxon>Chitinophagaceae</taxon>
        <taxon>Chitinophaga</taxon>
    </lineage>
</organism>
<dbReference type="SUPFAM" id="SSF48452">
    <property type="entry name" value="TPR-like"/>
    <property type="match status" value="1"/>
</dbReference>
<evidence type="ECO:0000256" key="4">
    <source>
        <dbReference type="ARBA" id="ARBA00023136"/>
    </source>
</evidence>
<feature type="chain" id="PRO_5015518709" evidence="6">
    <location>
        <begin position="19"/>
        <end position="460"/>
    </location>
</feature>
<evidence type="ECO:0000313" key="10">
    <source>
        <dbReference type="Proteomes" id="UP000244450"/>
    </source>
</evidence>
<dbReference type="Proteomes" id="UP000244450">
    <property type="component" value="Unassembled WGS sequence"/>
</dbReference>